<dbReference type="InterPro" id="IPR012337">
    <property type="entry name" value="RNaseH-like_sf"/>
</dbReference>
<evidence type="ECO:0000256" key="3">
    <source>
        <dbReference type="ARBA" id="ARBA00022722"/>
    </source>
</evidence>
<dbReference type="Gene3D" id="1.10.340.70">
    <property type="match status" value="1"/>
</dbReference>
<dbReference type="InterPro" id="IPR043128">
    <property type="entry name" value="Rev_trsase/Diguanyl_cyclase"/>
</dbReference>
<keyword evidence="3" id="KW-0540">Nuclease</keyword>
<dbReference type="CDD" id="cd09274">
    <property type="entry name" value="RNase_HI_RT_Ty3"/>
    <property type="match status" value="1"/>
</dbReference>
<evidence type="ECO:0000313" key="9">
    <source>
        <dbReference type="EMBL" id="GEY13927.1"/>
    </source>
</evidence>
<dbReference type="InterPro" id="IPR001584">
    <property type="entry name" value="Integrase_cat-core"/>
</dbReference>
<name>A0A699HIF7_TANCI</name>
<dbReference type="InterPro" id="IPR041588">
    <property type="entry name" value="Integrase_H2C2"/>
</dbReference>
<protein>
    <submittedName>
        <fullName evidence="9">RNA-directed DNA polymerase</fullName>
    </submittedName>
</protein>
<dbReference type="SUPFAM" id="SSF56672">
    <property type="entry name" value="DNA/RNA polymerases"/>
    <property type="match status" value="1"/>
</dbReference>
<gene>
    <name evidence="9" type="ORF">Tci_385901</name>
</gene>
<sequence>SKCEFWLSSVAFLGHIVSAEGITMDPAKVEAITKWPRPTSVTEVRSFLGLAGYYRRFVEGFSRLALPLTKLMRKGEKFVWNEEREKSFEELKQRLVSAPVLTLPSGSGGFQIYSDASKKGLGCVLVQHGKVISYASRQLKPYKVNYPTHVLELAAVIFALKIWRHYLYGESCDIFTDHKSLKYIFTQRDLNMRQRRWLELLKDYDTNIQYHPGKANVVADALSRKSGMVAGIKVEEEIIRDLERLGIELLKEDSEIWTIVENLDKQVEFRVDDDNVLWQDTRLVVPNDVSLREALLTEAHSSPFSVHPGSTKMYHDLKQYFWWSGMKRDQLDIPVWKWDEISMDFVTGLPPTQRRHDAIWVVVDRLTKSAHFLPIRKDFSVSRLAEIFQQEIVRLHGTPSTIVSDRDPRFIEGP</sequence>
<dbReference type="FunFam" id="3.30.70.270:FF:000020">
    <property type="entry name" value="Transposon Tf2-6 polyprotein-like Protein"/>
    <property type="match status" value="1"/>
</dbReference>
<dbReference type="Pfam" id="PF17921">
    <property type="entry name" value="Integrase_H2C2"/>
    <property type="match status" value="1"/>
</dbReference>
<dbReference type="Pfam" id="PF17917">
    <property type="entry name" value="RT_RNaseH"/>
    <property type="match status" value="1"/>
</dbReference>
<keyword evidence="2" id="KW-0548">Nucleotidyltransferase</keyword>
<feature type="signal peptide" evidence="7">
    <location>
        <begin position="1"/>
        <end position="19"/>
    </location>
</feature>
<evidence type="ECO:0000256" key="7">
    <source>
        <dbReference type="SAM" id="SignalP"/>
    </source>
</evidence>
<dbReference type="Gene3D" id="3.30.420.10">
    <property type="entry name" value="Ribonuclease H-like superfamily/Ribonuclease H"/>
    <property type="match status" value="1"/>
</dbReference>
<dbReference type="GO" id="GO:0004519">
    <property type="term" value="F:endonuclease activity"/>
    <property type="evidence" value="ECO:0007669"/>
    <property type="project" value="UniProtKB-KW"/>
</dbReference>
<organism evidence="9">
    <name type="scientific">Tanacetum cinerariifolium</name>
    <name type="common">Dalmatian daisy</name>
    <name type="synonym">Chrysanthemum cinerariifolium</name>
    <dbReference type="NCBI Taxonomy" id="118510"/>
    <lineage>
        <taxon>Eukaryota</taxon>
        <taxon>Viridiplantae</taxon>
        <taxon>Streptophyta</taxon>
        <taxon>Embryophyta</taxon>
        <taxon>Tracheophyta</taxon>
        <taxon>Spermatophyta</taxon>
        <taxon>Magnoliopsida</taxon>
        <taxon>eudicotyledons</taxon>
        <taxon>Gunneridae</taxon>
        <taxon>Pentapetalae</taxon>
        <taxon>asterids</taxon>
        <taxon>campanulids</taxon>
        <taxon>Asterales</taxon>
        <taxon>Asteraceae</taxon>
        <taxon>Asteroideae</taxon>
        <taxon>Anthemideae</taxon>
        <taxon>Anthemidinae</taxon>
        <taxon>Tanacetum</taxon>
    </lineage>
</organism>
<dbReference type="InterPro" id="IPR036397">
    <property type="entry name" value="RNaseH_sf"/>
</dbReference>
<evidence type="ECO:0000256" key="2">
    <source>
        <dbReference type="ARBA" id="ARBA00022695"/>
    </source>
</evidence>
<dbReference type="GO" id="GO:0016787">
    <property type="term" value="F:hydrolase activity"/>
    <property type="evidence" value="ECO:0007669"/>
    <property type="project" value="UniProtKB-KW"/>
</dbReference>
<evidence type="ECO:0000256" key="5">
    <source>
        <dbReference type="ARBA" id="ARBA00022801"/>
    </source>
</evidence>
<dbReference type="PANTHER" id="PTHR37984">
    <property type="entry name" value="PROTEIN CBG26694"/>
    <property type="match status" value="1"/>
</dbReference>
<feature type="domain" description="Integrase catalytic" evidence="8">
    <location>
        <begin position="330"/>
        <end position="414"/>
    </location>
</feature>
<keyword evidence="1" id="KW-0808">Transferase</keyword>
<feature type="non-terminal residue" evidence="9">
    <location>
        <position position="1"/>
    </location>
</feature>
<keyword evidence="4" id="KW-0255">Endonuclease</keyword>
<reference evidence="9" key="1">
    <citation type="journal article" date="2019" name="Sci. Rep.">
        <title>Draft genome of Tanacetum cinerariifolium, the natural source of mosquito coil.</title>
        <authorList>
            <person name="Yamashiro T."/>
            <person name="Shiraishi A."/>
            <person name="Satake H."/>
            <person name="Nakayama K."/>
        </authorList>
    </citation>
    <scope>NUCLEOTIDE SEQUENCE</scope>
</reference>
<dbReference type="InterPro" id="IPR043502">
    <property type="entry name" value="DNA/RNA_pol_sf"/>
</dbReference>
<dbReference type="GO" id="GO:0003964">
    <property type="term" value="F:RNA-directed DNA polymerase activity"/>
    <property type="evidence" value="ECO:0007669"/>
    <property type="project" value="UniProtKB-KW"/>
</dbReference>
<dbReference type="Gene3D" id="3.30.70.270">
    <property type="match status" value="1"/>
</dbReference>
<dbReference type="AlphaFoldDB" id="A0A699HIF7"/>
<feature type="chain" id="PRO_5025371630" evidence="7">
    <location>
        <begin position="20"/>
        <end position="414"/>
    </location>
</feature>
<keyword evidence="5" id="KW-0378">Hydrolase</keyword>
<dbReference type="InterPro" id="IPR050951">
    <property type="entry name" value="Retrovirus_Pol_polyprotein"/>
</dbReference>
<dbReference type="PROSITE" id="PS50994">
    <property type="entry name" value="INTEGRASE"/>
    <property type="match status" value="1"/>
</dbReference>
<dbReference type="GO" id="GO:0003676">
    <property type="term" value="F:nucleic acid binding"/>
    <property type="evidence" value="ECO:0007669"/>
    <property type="project" value="InterPro"/>
</dbReference>
<dbReference type="EMBL" id="BKCJ010154758">
    <property type="protein sequence ID" value="GEY13927.1"/>
    <property type="molecule type" value="Genomic_DNA"/>
</dbReference>
<dbReference type="InterPro" id="IPR041373">
    <property type="entry name" value="RT_RNaseH"/>
</dbReference>
<proteinExistence type="predicted"/>
<keyword evidence="6 9" id="KW-0695">RNA-directed DNA polymerase</keyword>
<dbReference type="GO" id="GO:0015074">
    <property type="term" value="P:DNA integration"/>
    <property type="evidence" value="ECO:0007669"/>
    <property type="project" value="InterPro"/>
</dbReference>
<keyword evidence="7" id="KW-0732">Signal</keyword>
<accession>A0A699HIF7</accession>
<comment type="caution">
    <text evidence="9">The sequence shown here is derived from an EMBL/GenBank/DDBJ whole genome shotgun (WGS) entry which is preliminary data.</text>
</comment>
<evidence type="ECO:0000256" key="6">
    <source>
        <dbReference type="ARBA" id="ARBA00022918"/>
    </source>
</evidence>
<evidence type="ECO:0000256" key="1">
    <source>
        <dbReference type="ARBA" id="ARBA00022679"/>
    </source>
</evidence>
<evidence type="ECO:0000259" key="8">
    <source>
        <dbReference type="PROSITE" id="PS50994"/>
    </source>
</evidence>
<dbReference type="PANTHER" id="PTHR37984:SF5">
    <property type="entry name" value="PROTEIN NYNRIN-LIKE"/>
    <property type="match status" value="1"/>
</dbReference>
<evidence type="ECO:0000256" key="4">
    <source>
        <dbReference type="ARBA" id="ARBA00022759"/>
    </source>
</evidence>
<dbReference type="SUPFAM" id="SSF53098">
    <property type="entry name" value="Ribonuclease H-like"/>
    <property type="match status" value="1"/>
</dbReference>